<dbReference type="SUPFAM" id="SSF47413">
    <property type="entry name" value="lambda repressor-like DNA-binding domains"/>
    <property type="match status" value="1"/>
</dbReference>
<dbReference type="CDD" id="cd00093">
    <property type="entry name" value="HTH_XRE"/>
    <property type="match status" value="1"/>
</dbReference>
<proteinExistence type="predicted"/>
<name>U7R1E2_PHOTE</name>
<dbReference type="EMBL" id="AXDT01000052">
    <property type="protein sequence ID" value="ERT13848.1"/>
    <property type="molecule type" value="Genomic_DNA"/>
</dbReference>
<accession>U7R1E2</accession>
<dbReference type="RefSeq" id="WP_023044149.1">
    <property type="nucleotide sequence ID" value="NZ_AXDT01000052.1"/>
</dbReference>
<dbReference type="InterPro" id="IPR010982">
    <property type="entry name" value="Lambda_DNA-bd_dom_sf"/>
</dbReference>
<dbReference type="Proteomes" id="UP000017133">
    <property type="component" value="Unassembled WGS sequence"/>
</dbReference>
<evidence type="ECO:0000313" key="3">
    <source>
        <dbReference type="Proteomes" id="UP000017133"/>
    </source>
</evidence>
<dbReference type="PROSITE" id="PS50943">
    <property type="entry name" value="HTH_CROC1"/>
    <property type="match status" value="1"/>
</dbReference>
<dbReference type="GO" id="GO:0003677">
    <property type="term" value="F:DNA binding"/>
    <property type="evidence" value="ECO:0007669"/>
    <property type="project" value="InterPro"/>
</dbReference>
<evidence type="ECO:0000313" key="2">
    <source>
        <dbReference type="EMBL" id="ERT13848.1"/>
    </source>
</evidence>
<keyword evidence="3" id="KW-1185">Reference proteome</keyword>
<organism evidence="2 3">
    <name type="scientific">Photorhabdus temperata J3</name>
    <dbReference type="NCBI Taxonomy" id="1389415"/>
    <lineage>
        <taxon>Bacteria</taxon>
        <taxon>Pseudomonadati</taxon>
        <taxon>Pseudomonadota</taxon>
        <taxon>Gammaproteobacteria</taxon>
        <taxon>Enterobacterales</taxon>
        <taxon>Morganellaceae</taxon>
        <taxon>Photorhabdus</taxon>
    </lineage>
</organism>
<gene>
    <name evidence="2" type="ORF">O185_06610</name>
</gene>
<dbReference type="InterPro" id="IPR001387">
    <property type="entry name" value="Cro/C1-type_HTH"/>
</dbReference>
<sequence length="314" mass="35707">MISDALVELALRALSCTQKELAGQLGVSPSQITKWKKGEHMSLDMEKKLRDVAMIGELDPQFILWAGSYEEAVKWQKLIYCLAEMTHENAETGYVTDPLQGDIDILCSKVSRVLTDMGIKPPKSFPEELDVDEDDEEEFWEAVEKDNYANIIYKIFNALNNVYGFYAAYISDFIYDEELDLFETEAGNIESCLVALAACKIEVDTKLAPKYREFKHNILKDYEEWLNIVKDKAFQAGIPLRAELLKLVYNSGDNLGLEAEAESLGFNSSRIHPDIYMNELLVGMRVIHQVLPAILKKLEIDKEFELDPSAFRIG</sequence>
<evidence type="ECO:0000259" key="1">
    <source>
        <dbReference type="PROSITE" id="PS50943"/>
    </source>
</evidence>
<feature type="domain" description="HTH cro/C1-type" evidence="1">
    <location>
        <begin position="17"/>
        <end position="52"/>
    </location>
</feature>
<dbReference type="PATRIC" id="fig|1389415.4.peg.1316"/>
<dbReference type="AlphaFoldDB" id="U7R1E2"/>
<reference evidence="2 3" key="1">
    <citation type="submission" date="2013-10" db="EMBL/GenBank/DDBJ databases">
        <title>Whole Genome Shotgun Sequence of Photorhabdus temperata J3.</title>
        <authorList>
            <person name="Park G.-S."/>
            <person name="Hong S.-J."/>
            <person name="Shin J.-H."/>
        </authorList>
    </citation>
    <scope>NUCLEOTIDE SEQUENCE [LARGE SCALE GENOMIC DNA]</scope>
    <source>
        <strain evidence="2 3">J3</strain>
    </source>
</reference>
<comment type="caution">
    <text evidence="2">The sequence shown here is derived from an EMBL/GenBank/DDBJ whole genome shotgun (WGS) entry which is preliminary data.</text>
</comment>
<protein>
    <recommendedName>
        <fullName evidence="1">HTH cro/C1-type domain-containing protein</fullName>
    </recommendedName>
</protein>